<evidence type="ECO:0000313" key="2">
    <source>
        <dbReference type="Proteomes" id="UP000887563"/>
    </source>
</evidence>
<evidence type="ECO:0000256" key="1">
    <source>
        <dbReference type="SAM" id="MobiDB-lite"/>
    </source>
</evidence>
<dbReference type="Proteomes" id="UP000887563">
    <property type="component" value="Unplaced"/>
</dbReference>
<feature type="compositionally biased region" description="Basic and acidic residues" evidence="1">
    <location>
        <begin position="319"/>
        <end position="405"/>
    </location>
</feature>
<proteinExistence type="predicted"/>
<keyword evidence="2" id="KW-1185">Reference proteome</keyword>
<sequence>MEKIRDYVTNPYNEKQTIRNEDVGTSGQFQHKQGQSGQGKHKQIHSGQDKHKQGHSGQDKHEQRQSGQGKQKQNQSGLGKHEQGQSGQSKDEQRQSGYGEHEQGHSGQEKHEQGPQYDKANNKAKLENEIKRNLLSLYLQNNKDKQNEISADMEKIVGMDPETKSTDQGVSDHKAKQKDQAFNRLTKEIQPFLASVRDLPPCDGIEPRELVYTTSVQEITNVKEQYEHLGNAYNETVEGYKEIKDMTKGGKKHPSGISTKRLLKLLDTIIADMEKIRDYVTNPYNEKQTIRNEDVGTSGQFQHKQGQSGQGKHKQIHSGQDKHEHRQSGHGKHEQGHSGQDKHEHRQSGHGKHEQGHSGQDKHEQRQSGQQKHEQGQSGQSKDEQRQSGYGEHEQGHSVQEKHEQGPQYDKANNKAKLENEIKRNLLSLYLQNNKDKQNEISADMEKIVGMDPETKLSTDQNVSDHEAKQKDQAFNRLTEQIRPFLASVGNSKPCDGIEPRELVYTTSVQENTNVKEQYEHLVNAYNETVEGYKEIKNMTKGGKKQPVKIF</sequence>
<name>A0A914NBU6_MELIC</name>
<feature type="compositionally biased region" description="Low complexity" evidence="1">
    <location>
        <begin position="65"/>
        <end position="78"/>
    </location>
</feature>
<feature type="region of interest" description="Disordered" evidence="1">
    <location>
        <begin position="287"/>
        <end position="409"/>
    </location>
</feature>
<feature type="compositionally biased region" description="Low complexity" evidence="1">
    <location>
        <begin position="26"/>
        <end position="35"/>
    </location>
</feature>
<organism evidence="2 3">
    <name type="scientific">Meloidogyne incognita</name>
    <name type="common">Southern root-knot nematode worm</name>
    <name type="synonym">Oxyuris incognita</name>
    <dbReference type="NCBI Taxonomy" id="6306"/>
    <lineage>
        <taxon>Eukaryota</taxon>
        <taxon>Metazoa</taxon>
        <taxon>Ecdysozoa</taxon>
        <taxon>Nematoda</taxon>
        <taxon>Chromadorea</taxon>
        <taxon>Rhabditida</taxon>
        <taxon>Tylenchina</taxon>
        <taxon>Tylenchomorpha</taxon>
        <taxon>Tylenchoidea</taxon>
        <taxon>Meloidogynidae</taxon>
        <taxon>Meloidogyninae</taxon>
        <taxon>Meloidogyne</taxon>
        <taxon>Meloidogyne incognita group</taxon>
    </lineage>
</organism>
<accession>A0A914NBU6</accession>
<reference evidence="3" key="1">
    <citation type="submission" date="2022-11" db="UniProtKB">
        <authorList>
            <consortium name="WormBaseParasite"/>
        </authorList>
    </citation>
    <scope>IDENTIFICATION</scope>
</reference>
<dbReference type="WBParaSite" id="Minc3s04781g36988">
    <property type="protein sequence ID" value="Minc3s04781g36988"/>
    <property type="gene ID" value="Minc3s04781g36988"/>
</dbReference>
<feature type="region of interest" description="Disordered" evidence="1">
    <location>
        <begin position="1"/>
        <end position="125"/>
    </location>
</feature>
<evidence type="ECO:0000313" key="3">
    <source>
        <dbReference type="WBParaSite" id="Minc3s04781g36988"/>
    </source>
</evidence>
<dbReference type="AlphaFoldDB" id="A0A914NBU6"/>
<feature type="compositionally biased region" description="Basic and acidic residues" evidence="1">
    <location>
        <begin position="79"/>
        <end position="113"/>
    </location>
</feature>
<feature type="compositionally biased region" description="Low complexity" evidence="1">
    <location>
        <begin position="298"/>
        <end position="307"/>
    </location>
</feature>
<protein>
    <submittedName>
        <fullName evidence="3">Uncharacterized protein</fullName>
    </submittedName>
</protein>
<feature type="compositionally biased region" description="Basic and acidic residues" evidence="1">
    <location>
        <begin position="47"/>
        <end position="64"/>
    </location>
</feature>